<keyword evidence="3 5" id="KW-1133">Transmembrane helix</keyword>
<reference evidence="6 7" key="1">
    <citation type="submission" date="2024-02" db="EMBL/GenBank/DDBJ databases">
        <authorList>
            <person name="Chen Y."/>
            <person name="Shah S."/>
            <person name="Dougan E. K."/>
            <person name="Thang M."/>
            <person name="Chan C."/>
        </authorList>
    </citation>
    <scope>NUCLEOTIDE SEQUENCE [LARGE SCALE GENOMIC DNA]</scope>
</reference>
<feature type="transmembrane region" description="Helical" evidence="5">
    <location>
        <begin position="285"/>
        <end position="304"/>
    </location>
</feature>
<name>A0ABP0N129_9DINO</name>
<feature type="transmembrane region" description="Helical" evidence="5">
    <location>
        <begin position="244"/>
        <end position="265"/>
    </location>
</feature>
<accession>A0ABP0N129</accession>
<feature type="transmembrane region" description="Helical" evidence="5">
    <location>
        <begin position="6"/>
        <end position="27"/>
    </location>
</feature>
<feature type="transmembrane region" description="Helical" evidence="5">
    <location>
        <begin position="388"/>
        <end position="411"/>
    </location>
</feature>
<evidence type="ECO:0000256" key="1">
    <source>
        <dbReference type="ARBA" id="ARBA00004141"/>
    </source>
</evidence>
<evidence type="ECO:0000256" key="3">
    <source>
        <dbReference type="ARBA" id="ARBA00022989"/>
    </source>
</evidence>
<keyword evidence="7" id="KW-1185">Reference proteome</keyword>
<dbReference type="PANTHER" id="PTHR16119:SF17">
    <property type="entry name" value="TRANSMEMBRANE PROTEIN 144"/>
    <property type="match status" value="1"/>
</dbReference>
<dbReference type="Pfam" id="PF07168">
    <property type="entry name" value="Ureide_permease"/>
    <property type="match status" value="1"/>
</dbReference>
<evidence type="ECO:0000256" key="2">
    <source>
        <dbReference type="ARBA" id="ARBA00022692"/>
    </source>
</evidence>
<feature type="transmembrane region" description="Helical" evidence="5">
    <location>
        <begin position="126"/>
        <end position="146"/>
    </location>
</feature>
<sequence length="416" mass="44856">MERQVALLLALCAMFLWGSWANTLLLFRTRFELYLFNYILGHFLAGFLMLQDALPCLHAVTGTTGMIVILVSGLAGALFALGSLLAVASLDLVGMALPTLVLLSIEMALGMPLLLLLEGWDTPAQLMYSILGILAVLVAATLDAWCHSSLQEDRASREREEVGQCLDLSGQFSSLSFWSFRATSAAASMMPGSLARSLSPEATTRLTFLTHGSVLPSSISGSQQVLTVHSGTVLSGRRFKHAQLGLVLAAGGGFCFAGWPCVASIVEGQSRWVIFSVQLNASAFFFIYAFGAVIAVILLLPPLCRRPLHTGVPLNFWRSYSELTIWQHFLGLCGGFAHGLGCLLSVQSGHVLGNAMAMSITRCQPLVCAIWGVLVWGELQGARCKTILILLAMLLMFVLALICFFLSFLFAGQNQA</sequence>
<keyword evidence="4 5" id="KW-0472">Membrane</keyword>
<feature type="transmembrane region" description="Helical" evidence="5">
    <location>
        <begin position="100"/>
        <end position="120"/>
    </location>
</feature>
<evidence type="ECO:0008006" key="8">
    <source>
        <dbReference type="Google" id="ProtNLM"/>
    </source>
</evidence>
<protein>
    <recommendedName>
        <fullName evidence="8">EamA domain-containing protein</fullName>
    </recommendedName>
</protein>
<evidence type="ECO:0000313" key="6">
    <source>
        <dbReference type="EMBL" id="CAK9057306.1"/>
    </source>
</evidence>
<comment type="caution">
    <text evidence="6">The sequence shown here is derived from an EMBL/GenBank/DDBJ whole genome shotgun (WGS) entry which is preliminary data.</text>
</comment>
<comment type="subcellular location">
    <subcellularLocation>
        <location evidence="1">Membrane</location>
        <topology evidence="1">Multi-pass membrane protein</topology>
    </subcellularLocation>
</comment>
<keyword evidence="2 5" id="KW-0812">Transmembrane</keyword>
<dbReference type="InterPro" id="IPR009834">
    <property type="entry name" value="Ureide_permease"/>
</dbReference>
<dbReference type="EMBL" id="CAXAMN010021213">
    <property type="protein sequence ID" value="CAK9057306.1"/>
    <property type="molecule type" value="Genomic_DNA"/>
</dbReference>
<evidence type="ECO:0000256" key="4">
    <source>
        <dbReference type="ARBA" id="ARBA00023136"/>
    </source>
</evidence>
<feature type="transmembrane region" description="Helical" evidence="5">
    <location>
        <begin position="34"/>
        <end position="54"/>
    </location>
</feature>
<organism evidence="6 7">
    <name type="scientific">Durusdinium trenchii</name>
    <dbReference type="NCBI Taxonomy" id="1381693"/>
    <lineage>
        <taxon>Eukaryota</taxon>
        <taxon>Sar</taxon>
        <taxon>Alveolata</taxon>
        <taxon>Dinophyceae</taxon>
        <taxon>Suessiales</taxon>
        <taxon>Symbiodiniaceae</taxon>
        <taxon>Durusdinium</taxon>
    </lineage>
</organism>
<evidence type="ECO:0000313" key="7">
    <source>
        <dbReference type="Proteomes" id="UP001642484"/>
    </source>
</evidence>
<gene>
    <name evidence="6" type="ORF">CCMP2556_LOCUS28286</name>
</gene>
<feature type="transmembrane region" description="Helical" evidence="5">
    <location>
        <begin position="66"/>
        <end position="88"/>
    </location>
</feature>
<proteinExistence type="predicted"/>
<feature type="transmembrane region" description="Helical" evidence="5">
    <location>
        <begin position="325"/>
        <end position="346"/>
    </location>
</feature>
<evidence type="ECO:0000256" key="5">
    <source>
        <dbReference type="SAM" id="Phobius"/>
    </source>
</evidence>
<dbReference type="InterPro" id="IPR010651">
    <property type="entry name" value="Sugar_transport"/>
</dbReference>
<dbReference type="PANTHER" id="PTHR16119">
    <property type="entry name" value="TRANSMEMBRANE PROTEIN 144"/>
    <property type="match status" value="1"/>
</dbReference>
<feature type="transmembrane region" description="Helical" evidence="5">
    <location>
        <begin position="352"/>
        <end position="376"/>
    </location>
</feature>
<dbReference type="Proteomes" id="UP001642484">
    <property type="component" value="Unassembled WGS sequence"/>
</dbReference>